<evidence type="ECO:0000256" key="1">
    <source>
        <dbReference type="SAM" id="SignalP"/>
    </source>
</evidence>
<dbReference type="PANTHER" id="PTHR42047">
    <property type="entry name" value="PROTEIN, PUTATIVE (AFU_ORTHOLOGUE AFUA_6G03560)-RELATED"/>
    <property type="match status" value="1"/>
</dbReference>
<accession>A0AA49X818</accession>
<sequence length="214" mass="22295">MKVSALLSLIPLAAALPGSRHHGHAPKDSNGAFGVTAARSGSPIHFLPLTAAGSKFWLGGKSQTYCPDVVPNCAQGTNDTIIYAQSALDVIVPGGQSIYVDRTGALRFSTPHSGYIPPGSSQGPFKYTPGQNLGTWTYTGQGASGFMACPAPANSTAAARHVRRQAAPAANRWQVFAALQNATVPTGNVDDCLGFEAMAIGLNISSEHLAWEYV</sequence>
<dbReference type="AlphaFoldDB" id="A0AA49X818"/>
<feature type="signal peptide" evidence="1">
    <location>
        <begin position="1"/>
        <end position="15"/>
    </location>
</feature>
<keyword evidence="1" id="KW-0732">Signal</keyword>
<organism evidence="2">
    <name type="scientific">Penicillium ochrochloron</name>
    <dbReference type="NCBI Taxonomy" id="69780"/>
    <lineage>
        <taxon>Eukaryota</taxon>
        <taxon>Fungi</taxon>
        <taxon>Dikarya</taxon>
        <taxon>Ascomycota</taxon>
        <taxon>Pezizomycotina</taxon>
        <taxon>Eurotiomycetes</taxon>
        <taxon>Eurotiomycetidae</taxon>
        <taxon>Eurotiales</taxon>
        <taxon>Aspergillaceae</taxon>
        <taxon>Penicillium</taxon>
    </lineage>
</organism>
<dbReference type="InterPro" id="IPR052820">
    <property type="entry name" value="PhiA_domain"/>
</dbReference>
<proteinExistence type="evidence at transcript level"/>
<dbReference type="PANTHER" id="PTHR42047:SF1">
    <property type="entry name" value="PROTEIN, PUTATIVE (AFU_ORTHOLOGUE AFUA_6G03560)-RELATED"/>
    <property type="match status" value="1"/>
</dbReference>
<dbReference type="EMBL" id="OQ934061">
    <property type="protein sequence ID" value="WLN31272.1"/>
    <property type="molecule type" value="mRNA"/>
</dbReference>
<name>A0AA49X818_PENOH</name>
<evidence type="ECO:0000313" key="2">
    <source>
        <dbReference type="EMBL" id="WLN31272.1"/>
    </source>
</evidence>
<protein>
    <submittedName>
        <fullName evidence="2">Posp13</fullName>
    </submittedName>
</protein>
<reference evidence="2" key="1">
    <citation type="submission" date="2023-05" db="EMBL/GenBank/DDBJ databases">
        <authorList>
            <person name="Na C."/>
        </authorList>
    </citation>
    <scope>NUCLEOTIDE SEQUENCE</scope>
</reference>
<feature type="chain" id="PRO_5041448256" evidence="1">
    <location>
        <begin position="16"/>
        <end position="214"/>
    </location>
</feature>